<dbReference type="EMBL" id="JAVDWQ010000003">
    <property type="protein sequence ID" value="MDR7209339.1"/>
    <property type="molecule type" value="Genomic_DNA"/>
</dbReference>
<reference evidence="1 2" key="1">
    <citation type="submission" date="2023-07" db="EMBL/GenBank/DDBJ databases">
        <title>Sorghum-associated microbial communities from plants grown in Nebraska, USA.</title>
        <authorList>
            <person name="Schachtman D."/>
        </authorList>
    </citation>
    <scope>NUCLEOTIDE SEQUENCE [LARGE SCALE GENOMIC DNA]</scope>
    <source>
        <strain evidence="1 2">4129</strain>
    </source>
</reference>
<organism evidence="1 2">
    <name type="scientific">Flavobacterium piscis</name>
    <dbReference type="NCBI Taxonomy" id="1114874"/>
    <lineage>
        <taxon>Bacteria</taxon>
        <taxon>Pseudomonadati</taxon>
        <taxon>Bacteroidota</taxon>
        <taxon>Flavobacteriia</taxon>
        <taxon>Flavobacteriales</taxon>
        <taxon>Flavobacteriaceae</taxon>
        <taxon>Flavobacterium</taxon>
    </lineage>
</organism>
<dbReference type="Proteomes" id="UP001269081">
    <property type="component" value="Unassembled WGS sequence"/>
</dbReference>
<dbReference type="RefSeq" id="WP_310279503.1">
    <property type="nucleotide sequence ID" value="NZ_JAVDWQ010000003.1"/>
</dbReference>
<evidence type="ECO:0000313" key="1">
    <source>
        <dbReference type="EMBL" id="MDR7209339.1"/>
    </source>
</evidence>
<accession>A0ABU1Y555</accession>
<comment type="caution">
    <text evidence="1">The sequence shown here is derived from an EMBL/GenBank/DDBJ whole genome shotgun (WGS) entry which is preliminary data.</text>
</comment>
<proteinExistence type="predicted"/>
<evidence type="ECO:0008006" key="3">
    <source>
        <dbReference type="Google" id="ProtNLM"/>
    </source>
</evidence>
<keyword evidence="2" id="KW-1185">Reference proteome</keyword>
<name>A0ABU1Y555_9FLAO</name>
<evidence type="ECO:0000313" key="2">
    <source>
        <dbReference type="Proteomes" id="UP001269081"/>
    </source>
</evidence>
<protein>
    <recommendedName>
        <fullName evidence="3">Bacteriocin</fullName>
    </recommendedName>
</protein>
<sequence>MNLENLNVVELTVIENQEIDGGKHQNLWYDIAYGIGVVVRGLQSFGEGGVSGSANRFS</sequence>
<gene>
    <name evidence="1" type="ORF">J2W48_001272</name>
</gene>